<evidence type="ECO:0000256" key="4">
    <source>
        <dbReference type="SAM" id="SignalP"/>
    </source>
</evidence>
<gene>
    <name evidence="6" type="ORF">V1264_021690</name>
</gene>
<comment type="caution">
    <text evidence="6">The sequence shown here is derived from an EMBL/GenBank/DDBJ whole genome shotgun (WGS) entry which is preliminary data.</text>
</comment>
<organism evidence="6 7">
    <name type="scientific">Littorina saxatilis</name>
    <dbReference type="NCBI Taxonomy" id="31220"/>
    <lineage>
        <taxon>Eukaryota</taxon>
        <taxon>Metazoa</taxon>
        <taxon>Spiralia</taxon>
        <taxon>Lophotrochozoa</taxon>
        <taxon>Mollusca</taxon>
        <taxon>Gastropoda</taxon>
        <taxon>Caenogastropoda</taxon>
        <taxon>Littorinimorpha</taxon>
        <taxon>Littorinoidea</taxon>
        <taxon>Littorinidae</taxon>
        <taxon>Littorina</taxon>
    </lineage>
</organism>
<proteinExistence type="predicted"/>
<reference evidence="6 7" key="1">
    <citation type="submission" date="2024-02" db="EMBL/GenBank/DDBJ databases">
        <title>Chromosome-scale genome assembly of the rough periwinkle Littorina saxatilis.</title>
        <authorList>
            <person name="De Jode A."/>
            <person name="Faria R."/>
            <person name="Formenti G."/>
            <person name="Sims Y."/>
            <person name="Smith T.P."/>
            <person name="Tracey A."/>
            <person name="Wood J.M.D."/>
            <person name="Zagrodzka Z.B."/>
            <person name="Johannesson K."/>
            <person name="Butlin R.K."/>
            <person name="Leder E.H."/>
        </authorList>
    </citation>
    <scope>NUCLEOTIDE SEQUENCE [LARGE SCALE GENOMIC DNA]</scope>
    <source>
        <strain evidence="6">Snail1</strain>
        <tissue evidence="6">Muscle</tissue>
    </source>
</reference>
<evidence type="ECO:0000313" key="7">
    <source>
        <dbReference type="Proteomes" id="UP001374579"/>
    </source>
</evidence>
<dbReference type="EMBL" id="JBAMIC010004070">
    <property type="protein sequence ID" value="KAK7087671.1"/>
    <property type="molecule type" value="Genomic_DNA"/>
</dbReference>
<name>A0AAN9AIP3_9CAEN</name>
<feature type="chain" id="PRO_5043016476" description="Prokineticin domain-containing protein" evidence="4">
    <location>
        <begin position="19"/>
        <end position="112"/>
    </location>
</feature>
<dbReference type="Gene3D" id="2.10.80.10">
    <property type="entry name" value="Lipase, subunit A"/>
    <property type="match status" value="1"/>
</dbReference>
<dbReference type="Pfam" id="PF06607">
    <property type="entry name" value="Prokineticin"/>
    <property type="match status" value="1"/>
</dbReference>
<evidence type="ECO:0000256" key="3">
    <source>
        <dbReference type="ARBA" id="ARBA00023157"/>
    </source>
</evidence>
<sequence>MKTFVCIVLLALVCYSAAQLVATKGQQCSTSADCGTGQCCLSHTRPRGKRAIYGYGVGSCHPMGHIADACFMNYNQYDASRMYYVNCPCDSGLTCIANGDRDMPLGEIGNCS</sequence>
<keyword evidence="3" id="KW-1015">Disulfide bond</keyword>
<evidence type="ECO:0000313" key="6">
    <source>
        <dbReference type="EMBL" id="KAK7087671.1"/>
    </source>
</evidence>
<keyword evidence="7" id="KW-1185">Reference proteome</keyword>
<evidence type="ECO:0000259" key="5">
    <source>
        <dbReference type="Pfam" id="PF06607"/>
    </source>
</evidence>
<feature type="signal peptide" evidence="4">
    <location>
        <begin position="1"/>
        <end position="18"/>
    </location>
</feature>
<dbReference type="AlphaFoldDB" id="A0AAN9AIP3"/>
<evidence type="ECO:0000256" key="1">
    <source>
        <dbReference type="ARBA" id="ARBA00004613"/>
    </source>
</evidence>
<feature type="domain" description="Prokineticin" evidence="5">
    <location>
        <begin position="1"/>
        <end position="97"/>
    </location>
</feature>
<dbReference type="Proteomes" id="UP001374579">
    <property type="component" value="Unassembled WGS sequence"/>
</dbReference>
<comment type="subcellular location">
    <subcellularLocation>
        <location evidence="1">Secreted</location>
    </subcellularLocation>
</comment>
<keyword evidence="2" id="KW-0964">Secreted</keyword>
<keyword evidence="4" id="KW-0732">Signal</keyword>
<protein>
    <recommendedName>
        <fullName evidence="5">Prokineticin domain-containing protein</fullName>
    </recommendedName>
</protein>
<dbReference type="InterPro" id="IPR023569">
    <property type="entry name" value="Prokineticin_domain"/>
</dbReference>
<accession>A0AAN9AIP3</accession>
<evidence type="ECO:0000256" key="2">
    <source>
        <dbReference type="ARBA" id="ARBA00022525"/>
    </source>
</evidence>
<dbReference type="GO" id="GO:0005576">
    <property type="term" value="C:extracellular region"/>
    <property type="evidence" value="ECO:0007669"/>
    <property type="project" value="UniProtKB-SubCell"/>
</dbReference>